<dbReference type="GeneID" id="54480630"/>
<gene>
    <name evidence="2" type="ORF">EJ05DRAFT_179375</name>
</gene>
<protein>
    <submittedName>
        <fullName evidence="2">Uncharacterized protein</fullName>
    </submittedName>
</protein>
<organism evidence="2 3">
    <name type="scientific">Pseudovirgaria hyperparasitica</name>
    <dbReference type="NCBI Taxonomy" id="470096"/>
    <lineage>
        <taxon>Eukaryota</taxon>
        <taxon>Fungi</taxon>
        <taxon>Dikarya</taxon>
        <taxon>Ascomycota</taxon>
        <taxon>Pezizomycotina</taxon>
        <taxon>Dothideomycetes</taxon>
        <taxon>Dothideomycetes incertae sedis</taxon>
        <taxon>Acrospermales</taxon>
        <taxon>Acrospermaceae</taxon>
        <taxon>Pseudovirgaria</taxon>
    </lineage>
</organism>
<dbReference type="AlphaFoldDB" id="A0A6A6WHX0"/>
<feature type="compositionally biased region" description="Low complexity" evidence="1">
    <location>
        <begin position="106"/>
        <end position="121"/>
    </location>
</feature>
<evidence type="ECO:0000313" key="2">
    <source>
        <dbReference type="EMBL" id="KAF2761640.1"/>
    </source>
</evidence>
<keyword evidence="3" id="KW-1185">Reference proteome</keyword>
<feature type="region of interest" description="Disordered" evidence="1">
    <location>
        <begin position="101"/>
        <end position="122"/>
    </location>
</feature>
<dbReference type="EMBL" id="ML996566">
    <property type="protein sequence ID" value="KAF2761640.1"/>
    <property type="molecule type" value="Genomic_DNA"/>
</dbReference>
<sequence>MECIARLGNGWMDGWMNGMKWAASRNGLINADTTVIVVLLTSAWPGSAYTFSIQHTAYLAWGGWHSLVNHLIHHPIHHLIPLHTSISSHLISSHPSLPYKTPLSPPIQSSRSQPSPSPRRSTTWMPPNYLLPLRANYPLYCTVVSNAAANLRLNLS</sequence>
<evidence type="ECO:0000256" key="1">
    <source>
        <dbReference type="SAM" id="MobiDB-lite"/>
    </source>
</evidence>
<dbReference type="RefSeq" id="XP_033604091.1">
    <property type="nucleotide sequence ID" value="XM_033739576.1"/>
</dbReference>
<reference evidence="2" key="1">
    <citation type="journal article" date="2020" name="Stud. Mycol.">
        <title>101 Dothideomycetes genomes: a test case for predicting lifestyles and emergence of pathogens.</title>
        <authorList>
            <person name="Haridas S."/>
            <person name="Albert R."/>
            <person name="Binder M."/>
            <person name="Bloem J."/>
            <person name="Labutti K."/>
            <person name="Salamov A."/>
            <person name="Andreopoulos B."/>
            <person name="Baker S."/>
            <person name="Barry K."/>
            <person name="Bills G."/>
            <person name="Bluhm B."/>
            <person name="Cannon C."/>
            <person name="Castanera R."/>
            <person name="Culley D."/>
            <person name="Daum C."/>
            <person name="Ezra D."/>
            <person name="Gonzalez J."/>
            <person name="Henrissat B."/>
            <person name="Kuo A."/>
            <person name="Liang C."/>
            <person name="Lipzen A."/>
            <person name="Lutzoni F."/>
            <person name="Magnuson J."/>
            <person name="Mondo S."/>
            <person name="Nolan M."/>
            <person name="Ohm R."/>
            <person name="Pangilinan J."/>
            <person name="Park H.-J."/>
            <person name="Ramirez L."/>
            <person name="Alfaro M."/>
            <person name="Sun H."/>
            <person name="Tritt A."/>
            <person name="Yoshinaga Y."/>
            <person name="Zwiers L.-H."/>
            <person name="Turgeon B."/>
            <person name="Goodwin S."/>
            <person name="Spatafora J."/>
            <person name="Crous P."/>
            <person name="Grigoriev I."/>
        </authorList>
    </citation>
    <scope>NUCLEOTIDE SEQUENCE</scope>
    <source>
        <strain evidence="2">CBS 121739</strain>
    </source>
</reference>
<evidence type="ECO:0000313" key="3">
    <source>
        <dbReference type="Proteomes" id="UP000799437"/>
    </source>
</evidence>
<dbReference type="Proteomes" id="UP000799437">
    <property type="component" value="Unassembled WGS sequence"/>
</dbReference>
<name>A0A6A6WHX0_9PEZI</name>
<accession>A0A6A6WHX0</accession>
<proteinExistence type="predicted"/>